<keyword evidence="7" id="KW-1185">Reference proteome</keyword>
<dbReference type="Pfam" id="PF24161">
    <property type="entry name" value="CCDC39"/>
    <property type="match status" value="1"/>
</dbReference>
<evidence type="ECO:0000256" key="5">
    <source>
        <dbReference type="SAM" id="Coils"/>
    </source>
</evidence>
<comment type="function">
    <text evidence="4">Required for assembly of dynein regulatory complex (DRC) and inner dynein arm (IDA) complexes, which are responsible for ciliary beat regulation, thereby playing a central role in motility in cilia and flagella. Probably acts together with CCDC40 to form a molecular ruler that determines the 96 nanometer (nm) repeat length and arrangements of components in cilia and flagella. Not required for outer dynein arm complexes assembly.</text>
</comment>
<name>A0A9N9TMA1_PHYSR</name>
<evidence type="ECO:0000256" key="3">
    <source>
        <dbReference type="ARBA" id="ARBA00023054"/>
    </source>
</evidence>
<dbReference type="PANTHER" id="PTHR18962">
    <property type="entry name" value="COILED-COIL DOMAIN-CONTAINING PROTEIN 39"/>
    <property type="match status" value="1"/>
</dbReference>
<dbReference type="GO" id="GO:0036159">
    <property type="term" value="P:inner dynein arm assembly"/>
    <property type="evidence" value="ECO:0007669"/>
    <property type="project" value="InterPro"/>
</dbReference>
<dbReference type="EMBL" id="OU900095">
    <property type="protein sequence ID" value="CAG9859183.1"/>
    <property type="molecule type" value="Genomic_DNA"/>
</dbReference>
<dbReference type="OrthoDB" id="420518at2759"/>
<evidence type="ECO:0000256" key="1">
    <source>
        <dbReference type="ARBA" id="ARBA00005805"/>
    </source>
</evidence>
<organism evidence="6 7">
    <name type="scientific">Phyllotreta striolata</name>
    <name type="common">Striped flea beetle</name>
    <name type="synonym">Crioceris striolata</name>
    <dbReference type="NCBI Taxonomy" id="444603"/>
    <lineage>
        <taxon>Eukaryota</taxon>
        <taxon>Metazoa</taxon>
        <taxon>Ecdysozoa</taxon>
        <taxon>Arthropoda</taxon>
        <taxon>Hexapoda</taxon>
        <taxon>Insecta</taxon>
        <taxon>Pterygota</taxon>
        <taxon>Neoptera</taxon>
        <taxon>Endopterygota</taxon>
        <taxon>Coleoptera</taxon>
        <taxon>Polyphaga</taxon>
        <taxon>Cucujiformia</taxon>
        <taxon>Chrysomeloidea</taxon>
        <taxon>Chrysomelidae</taxon>
        <taxon>Galerucinae</taxon>
        <taxon>Alticini</taxon>
        <taxon>Phyllotreta</taxon>
    </lineage>
</organism>
<dbReference type="GO" id="GO:0060285">
    <property type="term" value="P:cilium-dependent cell motility"/>
    <property type="evidence" value="ECO:0007669"/>
    <property type="project" value="TreeGrafter"/>
</dbReference>
<dbReference type="InterPro" id="IPR033290">
    <property type="entry name" value="CCDC39"/>
</dbReference>
<accession>A0A9N9TMA1</accession>
<proteinExistence type="inferred from homology"/>
<dbReference type="PANTHER" id="PTHR18962:SF0">
    <property type="entry name" value="COILED-COIL DOMAIN-CONTAINING PROTEIN 39"/>
    <property type="match status" value="1"/>
</dbReference>
<feature type="coiled-coil region" evidence="5">
    <location>
        <begin position="111"/>
        <end position="138"/>
    </location>
</feature>
<feature type="coiled-coil region" evidence="5">
    <location>
        <begin position="265"/>
        <end position="376"/>
    </location>
</feature>
<evidence type="ECO:0000313" key="7">
    <source>
        <dbReference type="Proteomes" id="UP001153712"/>
    </source>
</evidence>
<keyword evidence="3 5" id="KW-0175">Coiled coil</keyword>
<dbReference type="GO" id="GO:0005576">
    <property type="term" value="C:extracellular region"/>
    <property type="evidence" value="ECO:0007669"/>
    <property type="project" value="GOC"/>
</dbReference>
<dbReference type="AlphaFoldDB" id="A0A9N9TMA1"/>
<sequence>MALNMEDVLKQLGWTDGFQMPIANSENKLLEEELARLSLLRHKNRTNLDNVSTRLENMNDHLKYVNQESEQTQKLITAHKVQLESLETVYSDTKTDNRNAAHAFKVSTHSLKEAQVIHKERENELQKLITKAEKLRVEMGWDEEALRAWNESLKKRDDDIGLLKKFFKDDDRRFNEMEARRKHLKGCLVSVKEKMEKIASNYHNAEQMVERSGKVLKQLGIERDSLINQWKNTVRVLQQRDNEIMRGRKHLVHLNDVLAVAEEKLDIEKKFLANEKKNNKELEQEILEANEVNTRYRKEMADTYQYLMTTQAGLQTLKRNMSKVAVDLKNERLKYKTLEEQYDEKVNFCQEFSDNLVKLNEELEMIRNSAMTSEQRTKSMENMIIQEEAAYNQKLLDIEKINGEIFRSEQLLKDQVAIASNLEIEINLSVCTSNQLRKHINSKRKDLDKIKVVVYEMEYRIDECERKLLEMAEAQKQEVPEEIQIKIQDLEKSLTEHKEVHHSLQCQVDRLREDMRRLSVVITADKEVLESLRDKCENSQLIYDISKKQIASAQKSMQEKQVEENMMKLRINYIEINKKKEEKQIYNLEKMRLNLEQAMKERQLEINSQKQILLIKKRSLDEDKSRLKGDLTLRRLRVEQYQKKYDMAISGLGKDENGEPLTLAAIKIKNAQEKFFLQEEGDSLDNKIKTAEKEIVALENTLKVINLTNTAFKKNLKPVTDTEPEYEEMHALEKELRETFEELKDYRNEVTSKESQLQETLQKLKNVEEELHKNKEEVQNMEEEIIIVTKQEQDKEQKLKRVECELKKLSKQLKGKNKKVLYKYNRDFEIRQLQDINKKALYQLQEIGTNSPSLMTAITQLLDENHLELPEGKITPSTYSAMSTPSCYSDQINTQRTTISSVSEKSERLVSMAKVMLEM</sequence>
<feature type="coiled-coil region" evidence="5">
    <location>
        <begin position="487"/>
        <end position="514"/>
    </location>
</feature>
<feature type="coiled-coil region" evidence="5">
    <location>
        <begin position="681"/>
        <end position="819"/>
    </location>
</feature>
<dbReference type="GO" id="GO:0005930">
    <property type="term" value="C:axoneme"/>
    <property type="evidence" value="ECO:0007669"/>
    <property type="project" value="InterPro"/>
</dbReference>
<evidence type="ECO:0000256" key="4">
    <source>
        <dbReference type="ARBA" id="ARBA00045182"/>
    </source>
</evidence>
<dbReference type="GO" id="GO:0060287">
    <property type="term" value="P:epithelial cilium movement involved in determination of left/right asymmetry"/>
    <property type="evidence" value="ECO:0007669"/>
    <property type="project" value="TreeGrafter"/>
</dbReference>
<protein>
    <recommendedName>
        <fullName evidence="2">Coiled-coil domain-containing protein 39</fullName>
    </recommendedName>
</protein>
<dbReference type="Proteomes" id="UP001153712">
    <property type="component" value="Chromosome 2"/>
</dbReference>
<reference evidence="6" key="1">
    <citation type="submission" date="2022-01" db="EMBL/GenBank/DDBJ databases">
        <authorList>
            <person name="King R."/>
        </authorList>
    </citation>
    <scope>NUCLEOTIDE SEQUENCE</scope>
</reference>
<evidence type="ECO:0000313" key="6">
    <source>
        <dbReference type="EMBL" id="CAG9859183.1"/>
    </source>
</evidence>
<gene>
    <name evidence="6" type="ORF">PHYEVI_LOCUS5557</name>
</gene>
<comment type="similarity">
    <text evidence="1">Belongs to the CCDC39 family.</text>
</comment>
<evidence type="ECO:0000256" key="2">
    <source>
        <dbReference type="ARBA" id="ARBA00016725"/>
    </source>
</evidence>
<feature type="coiled-coil region" evidence="5">
    <location>
        <begin position="576"/>
        <end position="608"/>
    </location>
</feature>